<dbReference type="PROSITE" id="PS51257">
    <property type="entry name" value="PROKAR_LIPOPROTEIN"/>
    <property type="match status" value="1"/>
</dbReference>
<sequence length="212" mass="23450">MNKRYLLAVVILITFTIVSCGKNGDDAPLTYIDTSDVLASVPSFNTQFQTLNSLLGASDDEMKTFLQGHYYRPLSSGNNIVTYIFQNKFIGFSDTSASFLINASKGESGLISSITISYPENYFPTPSTKDIRILALALDSTVRKNSYVISNVYTSTPSSNFVEQTNIDSVLKSFVDNPTITSYRFVYKNTNSTSAYIQKILGTNLSLNLQKN</sequence>
<name>A0A2W5FBF1_9SPHI</name>
<evidence type="ECO:0000313" key="1">
    <source>
        <dbReference type="EMBL" id="PZP50950.1"/>
    </source>
</evidence>
<protein>
    <submittedName>
        <fullName evidence="1">Uncharacterized protein</fullName>
    </submittedName>
</protein>
<evidence type="ECO:0000313" key="2">
    <source>
        <dbReference type="Proteomes" id="UP000249645"/>
    </source>
</evidence>
<proteinExistence type="predicted"/>
<dbReference type="AlphaFoldDB" id="A0A2W5FBF1"/>
<dbReference type="Proteomes" id="UP000249645">
    <property type="component" value="Unassembled WGS sequence"/>
</dbReference>
<reference evidence="1 2" key="1">
    <citation type="submission" date="2017-11" db="EMBL/GenBank/DDBJ databases">
        <title>Infants hospitalized years apart are colonized by the same room-sourced microbial strains.</title>
        <authorList>
            <person name="Brooks B."/>
            <person name="Olm M.R."/>
            <person name="Firek B.A."/>
            <person name="Baker R."/>
            <person name="Thomas B.C."/>
            <person name="Morowitz M.J."/>
            <person name="Banfield J.F."/>
        </authorList>
    </citation>
    <scope>NUCLEOTIDE SEQUENCE [LARGE SCALE GENOMIC DNA]</scope>
    <source>
        <strain evidence="1">S2_009_000_R2_76</strain>
    </source>
</reference>
<comment type="caution">
    <text evidence="1">The sequence shown here is derived from an EMBL/GenBank/DDBJ whole genome shotgun (WGS) entry which is preliminary data.</text>
</comment>
<dbReference type="EMBL" id="QFOI01000047">
    <property type="protein sequence ID" value="PZP50950.1"/>
    <property type="molecule type" value="Genomic_DNA"/>
</dbReference>
<accession>A0A2W5FBF1</accession>
<gene>
    <name evidence="1" type="ORF">DI598_04360</name>
</gene>
<organism evidence="1 2">
    <name type="scientific">Pseudopedobacter saltans</name>
    <dbReference type="NCBI Taxonomy" id="151895"/>
    <lineage>
        <taxon>Bacteria</taxon>
        <taxon>Pseudomonadati</taxon>
        <taxon>Bacteroidota</taxon>
        <taxon>Sphingobacteriia</taxon>
        <taxon>Sphingobacteriales</taxon>
        <taxon>Sphingobacteriaceae</taxon>
        <taxon>Pseudopedobacter</taxon>
    </lineage>
</organism>